<dbReference type="InterPro" id="IPR035451">
    <property type="entry name" value="Ada-like_dom_sf"/>
</dbReference>
<evidence type="ECO:0000313" key="4">
    <source>
        <dbReference type="Proteomes" id="UP001515660"/>
    </source>
</evidence>
<dbReference type="InterPro" id="IPR004026">
    <property type="entry name" value="Ada_DNA_repair_Zn-bd"/>
</dbReference>
<dbReference type="Pfam" id="PF02805">
    <property type="entry name" value="Ada_Zn_binding"/>
    <property type="match status" value="1"/>
</dbReference>
<reference evidence="3 4" key="1">
    <citation type="journal article" date="2022" name="Microorganisms">
        <title>Genome Sequence and Characterization of a Xanthorhodopsin-Containing, Aerobic Anoxygenic Phototrophic Rhodobacter Species, Isolated from Mesophilic Conditions at Yellowstone National Park.</title>
        <authorList>
            <person name="Kyndt J.A."/>
            <person name="Robertson S."/>
            <person name="Shoffstall I.B."/>
            <person name="Ramaley R.F."/>
            <person name="Meyer T.E."/>
        </authorList>
    </citation>
    <scope>NUCLEOTIDE SEQUENCE [LARGE SCALE GENOMIC DNA]</scope>
    <source>
        <strain evidence="3 4">M37P</strain>
    </source>
</reference>
<protein>
    <recommendedName>
        <fullName evidence="2">Ada DNA repair metal-binding domain-containing protein</fullName>
    </recommendedName>
</protein>
<keyword evidence="1" id="KW-0010">Activator</keyword>
<name>A0ABX0G2R5_9RHOB</name>
<dbReference type="EMBL" id="JAANHS010000001">
    <property type="protein sequence ID" value="NHB75440.1"/>
    <property type="molecule type" value="Genomic_DNA"/>
</dbReference>
<keyword evidence="4" id="KW-1185">Reference proteome</keyword>
<gene>
    <name evidence="3" type="ORF">G8O29_01630</name>
</gene>
<dbReference type="Proteomes" id="UP001515660">
    <property type="component" value="Unassembled WGS sequence"/>
</dbReference>
<dbReference type="Gene3D" id="3.40.10.10">
    <property type="entry name" value="DNA Methylphosphotriester Repair Domain"/>
    <property type="match status" value="1"/>
</dbReference>
<evidence type="ECO:0000256" key="1">
    <source>
        <dbReference type="ARBA" id="ARBA00023159"/>
    </source>
</evidence>
<organism evidence="3 4">
    <name type="scientific">Rhodobacter calidifons</name>
    <dbReference type="NCBI Taxonomy" id="2715277"/>
    <lineage>
        <taxon>Bacteria</taxon>
        <taxon>Pseudomonadati</taxon>
        <taxon>Pseudomonadota</taxon>
        <taxon>Alphaproteobacteria</taxon>
        <taxon>Rhodobacterales</taxon>
        <taxon>Rhodobacter group</taxon>
        <taxon>Rhodobacter</taxon>
    </lineage>
</organism>
<comment type="caution">
    <text evidence="3">The sequence shown here is derived from an EMBL/GenBank/DDBJ whole genome shotgun (WGS) entry which is preliminary data.</text>
</comment>
<sequence>MLPDADVLYALLAARDGRLAGQAFVCVMTTGIFCRMTCPARTPLRKNVAFRATVAECEAAGFRACKRCRPQAGLPLAGRSSVSVS</sequence>
<evidence type="ECO:0000313" key="3">
    <source>
        <dbReference type="EMBL" id="NHB75440.1"/>
    </source>
</evidence>
<proteinExistence type="predicted"/>
<dbReference type="SUPFAM" id="SSF57884">
    <property type="entry name" value="Ada DNA repair protein, N-terminal domain (N-Ada 10)"/>
    <property type="match status" value="1"/>
</dbReference>
<evidence type="ECO:0000259" key="2">
    <source>
        <dbReference type="Pfam" id="PF02805"/>
    </source>
</evidence>
<accession>A0ABX0G2R5</accession>
<feature type="domain" description="Ada DNA repair metal-binding" evidence="2">
    <location>
        <begin position="9"/>
        <end position="70"/>
    </location>
</feature>